<dbReference type="Proteomes" id="UP000824469">
    <property type="component" value="Unassembled WGS sequence"/>
</dbReference>
<evidence type="ECO:0000256" key="2">
    <source>
        <dbReference type="ARBA" id="ARBA00004623"/>
    </source>
</evidence>
<comment type="subcellular location">
    <subcellularLocation>
        <location evidence="1">Endoplasmic reticulum membrane</location>
        <topology evidence="1">Peripheral membrane protein</topology>
    </subcellularLocation>
    <subcellularLocation>
        <location evidence="2">Preautophagosomal structure membrane</location>
        <topology evidence="2">Peripheral membrane protein</topology>
    </subcellularLocation>
</comment>
<feature type="non-terminal residue" evidence="13">
    <location>
        <position position="1"/>
    </location>
</feature>
<dbReference type="GO" id="GO:0061908">
    <property type="term" value="C:phagophore"/>
    <property type="evidence" value="ECO:0007669"/>
    <property type="project" value="TreeGrafter"/>
</dbReference>
<organism evidence="13 14">
    <name type="scientific">Taxus chinensis</name>
    <name type="common">Chinese yew</name>
    <name type="synonym">Taxus wallichiana var. chinensis</name>
    <dbReference type="NCBI Taxonomy" id="29808"/>
    <lineage>
        <taxon>Eukaryota</taxon>
        <taxon>Viridiplantae</taxon>
        <taxon>Streptophyta</taxon>
        <taxon>Embryophyta</taxon>
        <taxon>Tracheophyta</taxon>
        <taxon>Spermatophyta</taxon>
        <taxon>Pinopsida</taxon>
        <taxon>Pinidae</taxon>
        <taxon>Conifers II</taxon>
        <taxon>Cupressales</taxon>
        <taxon>Taxaceae</taxon>
        <taxon>Taxus</taxon>
    </lineage>
</organism>
<comment type="catalytic activity">
    <reaction evidence="11">
        <text>a 1,2-diacyl-sn-glycero-3-phosphoethanolamine(in) = a 1,2-diacyl-sn-glycero-3-phosphoethanolamine(out)</text>
        <dbReference type="Rhea" id="RHEA:38895"/>
        <dbReference type="ChEBI" id="CHEBI:64612"/>
    </reaction>
</comment>
<evidence type="ECO:0000256" key="5">
    <source>
        <dbReference type="ARBA" id="ARBA00022448"/>
    </source>
</evidence>
<feature type="compositionally biased region" description="Polar residues" evidence="12">
    <location>
        <begin position="114"/>
        <end position="123"/>
    </location>
</feature>
<feature type="compositionally biased region" description="Basic and acidic residues" evidence="12">
    <location>
        <begin position="1392"/>
        <end position="1401"/>
    </location>
</feature>
<accession>A0AA38G277</accession>
<keyword evidence="6" id="KW-0256">Endoplasmic reticulum</keyword>
<protein>
    <recommendedName>
        <fullName evidence="4">Autophagy-related protein 2</fullName>
    </recommendedName>
</protein>
<evidence type="ECO:0000256" key="9">
    <source>
        <dbReference type="ARBA" id="ARBA00023136"/>
    </source>
</evidence>
<evidence type="ECO:0000256" key="12">
    <source>
        <dbReference type="SAM" id="MobiDB-lite"/>
    </source>
</evidence>
<keyword evidence="8" id="KW-0445">Lipid transport</keyword>
<comment type="catalytic activity">
    <reaction evidence="10">
        <text>a 1,2-diacyl-sn-glycero-3-phospho-L-serine(in) = a 1,2-diacyl-sn-glycero-3-phospho-L-serine(out)</text>
        <dbReference type="Rhea" id="RHEA:38663"/>
        <dbReference type="ChEBI" id="CHEBI:57262"/>
    </reaction>
</comment>
<evidence type="ECO:0000256" key="7">
    <source>
        <dbReference type="ARBA" id="ARBA00023006"/>
    </source>
</evidence>
<feature type="compositionally biased region" description="Basic and acidic residues" evidence="12">
    <location>
        <begin position="998"/>
        <end position="1007"/>
    </location>
</feature>
<dbReference type="Pfam" id="PF13329">
    <property type="entry name" value="ATG2_CAD"/>
    <property type="match status" value="3"/>
</dbReference>
<reference evidence="13 14" key="1">
    <citation type="journal article" date="2021" name="Nat. Plants">
        <title>The Taxus genome provides insights into paclitaxel biosynthesis.</title>
        <authorList>
            <person name="Xiong X."/>
            <person name="Gou J."/>
            <person name="Liao Q."/>
            <person name="Li Y."/>
            <person name="Zhou Q."/>
            <person name="Bi G."/>
            <person name="Li C."/>
            <person name="Du R."/>
            <person name="Wang X."/>
            <person name="Sun T."/>
            <person name="Guo L."/>
            <person name="Liang H."/>
            <person name="Lu P."/>
            <person name="Wu Y."/>
            <person name="Zhang Z."/>
            <person name="Ro D.K."/>
            <person name="Shang Y."/>
            <person name="Huang S."/>
            <person name="Yan J."/>
        </authorList>
    </citation>
    <scope>NUCLEOTIDE SEQUENCE [LARGE SCALE GENOMIC DNA]</scope>
    <source>
        <strain evidence="13">Ta-2019</strain>
    </source>
</reference>
<feature type="region of interest" description="Disordered" evidence="12">
    <location>
        <begin position="1385"/>
        <end position="1406"/>
    </location>
</feature>
<dbReference type="GO" id="GO:0034045">
    <property type="term" value="C:phagophore assembly site membrane"/>
    <property type="evidence" value="ECO:0007669"/>
    <property type="project" value="UniProtKB-SubCell"/>
</dbReference>
<evidence type="ECO:0000256" key="6">
    <source>
        <dbReference type="ARBA" id="ARBA00022824"/>
    </source>
</evidence>
<dbReference type="GO" id="GO:0034727">
    <property type="term" value="P:piecemeal microautophagy of the nucleus"/>
    <property type="evidence" value="ECO:0007669"/>
    <property type="project" value="TreeGrafter"/>
</dbReference>
<dbReference type="GO" id="GO:0000422">
    <property type="term" value="P:autophagy of mitochondrion"/>
    <property type="evidence" value="ECO:0007669"/>
    <property type="project" value="TreeGrafter"/>
</dbReference>
<evidence type="ECO:0000256" key="10">
    <source>
        <dbReference type="ARBA" id="ARBA00024479"/>
    </source>
</evidence>
<dbReference type="OMA" id="SEECKSD"/>
<keyword evidence="14" id="KW-1185">Reference proteome</keyword>
<evidence type="ECO:0000256" key="8">
    <source>
        <dbReference type="ARBA" id="ARBA00023055"/>
    </source>
</evidence>
<keyword evidence="9" id="KW-0472">Membrane</keyword>
<proteinExistence type="inferred from homology"/>
<evidence type="ECO:0000256" key="4">
    <source>
        <dbReference type="ARBA" id="ARBA00018070"/>
    </source>
</evidence>
<dbReference type="GO" id="GO:0005789">
    <property type="term" value="C:endoplasmic reticulum membrane"/>
    <property type="evidence" value="ECO:0007669"/>
    <property type="project" value="UniProtKB-SubCell"/>
</dbReference>
<keyword evidence="7" id="KW-0072">Autophagy</keyword>
<dbReference type="PANTHER" id="PTHR13190:SF1">
    <property type="entry name" value="AUTOPHAGY-RELATED 2, ISOFORM A"/>
    <property type="match status" value="1"/>
</dbReference>
<keyword evidence="5" id="KW-0813">Transport</keyword>
<gene>
    <name evidence="13" type="ORF">KI387_022908</name>
</gene>
<dbReference type="GO" id="GO:0043495">
    <property type="term" value="F:protein-membrane adaptor activity"/>
    <property type="evidence" value="ECO:0007669"/>
    <property type="project" value="TreeGrafter"/>
</dbReference>
<evidence type="ECO:0000256" key="3">
    <source>
        <dbReference type="ARBA" id="ARBA00009714"/>
    </source>
</evidence>
<dbReference type="GO" id="GO:0006869">
    <property type="term" value="P:lipid transport"/>
    <property type="evidence" value="ECO:0007669"/>
    <property type="project" value="UniProtKB-KW"/>
</dbReference>
<name>A0AA38G277_TAXCH</name>
<sequence length="2057" mass="227078">MEWAVKRVIKFALKKFLGRFILGELDLEGLEVQLGEGRIQLNQLRLNTHYLNQQLGAAAVSVKEGFVNSISIKIPWKVPIDKCEVELEELELVLVPQTEVKTSECAEECSTSEVNSKASSSRSAPERVKGSRIHEKGALSYPGVHDGVQMIAKKVESLLLGLRVKIKNLVVAYEEGTETSGTEYGFESICQSQSILVLRVPEIEYGTGVNGSSCENAYVHPNDSRSATMLMPFIKFHGATVDLYDVPSMDAQTEKLRHIAALLTGSVAGNRFCDNLVPIIDENDGGFSGSVQLNVPWKSGCMDVPKIDAEIHFDPVTLRLQLSTIERLILLFHSLRGCRDTDSHPIIDLNNKGQNPGIDYDELYHCPSESVMNEGMFSSCAESFSNIPASMMEEIAKSTLFPDSMFISNWVQRADLEESIDEFFECFDGTRSFQASPTNSGLLGLTYSVFSAITAASTHSSGSVLINSGEQRVEFNLKARLSGFSVILAFEDPNHSHPNDLNGSCTIPHMNTGQLDGSSPVDSNGSLTSSMERSRFESLQQETRCWVTENLFLEANFQDLNFIVQVTAEEVRFKAGMKRFEIFEYLLDDGEEALSFSPSNCEEHIETSMLSISCLQSSVKDVLPSFPLSLETRSAAKMTAKMKIEEEIMPCKSVVSTSCRKKESICCTSKKFVKVQLLTSESDSDQQLSLICQFADSNSIKSKITCTNFDVQLKPFVLWVDFYMANRLWHMVQAIENLSSKFKKVSDEPINDHLPGRNDVSEGSIQGTVFVSSSRVILCFPKESSKSISPYSLTHSFLCIDISECGTACKSQSKRLLKQGEKSLKDCYFSSSSSINLNIGECNLFLVSPNKKNDAKWMCGNAKELSLCARKVFSIGNEKENKYSTIGIQWHEVPGTGPRIAERAWESASKHWTREAENTTVFRNNPEFIRATTAGALEDDSHIRENMIQSSSLFIFFSLQHAKLDLYGSEHILIVTLVNDLIDCIISEEYTRSGSHSEQNHDRECHSSRSQGSPSKVSQISFLLECKVVDIAIHLEDLVDVRASIKKELPGFWTDFSLRVKKFAILSVSNLGGNSYASYFWLTHDEGLLQGTLGDRMKKSSEADQHFCLLHCKNSVLGRGDGEGANVLSSGNAGTTIINVNHPQQFESLTTVIIRCSTLVAPGGRLDWLAAVISFFNQSADDKHQSARSSVPEGADTNSYGSSNVSSFLLELLDVAVSYEPFQSASNVSSFITGVPPNSCSLGNLIEEECSPVACILAAASVCLSIQTKPNTVNKEYTIFFQDVGLLVLDVSKRQNDKNDYDAKSLHSEGYVKIGEEASMKVMVRMNCQDDLLWEVTCKEYHILLKTCHDTTAALMRLIAQLQQLLAPDFEESFVHLQTRRRNGKQVSSVEVNREKTEDSSQVRSNGDALKEVTAGHHNCECTPAGLLDGVLENAFSPRVDFKVGENGPILGSTCKGRSHFPLRGPVLEEGCSLECTASTSVTNVDYTAKDRMPCEPESGIQVGDVDVSCQEKNCFSFIEDYYYPELFSRSQRSESKKLKVGESERPIITKTSIPTDVADGKGVWYGTTVRVLENHCTEVNFQNSAKLQGKGDNLYRAMGSSPVACKNLQLQGRILLQNFSVKWRMIAGSDWSALKKCGSLPAHGECARNESTCLEVELHGVDFEYDVFPDNGPYASKISISIHDLLILDYSENAPWKKVLLDYHTRSHPRESSAKALKLQLEAVKPDPSTPLEEYRLLVKLHPLRLHLDQSQLDFLINFFYQLASSSSVQRDPSCHVSCGSGSVVHTTNSRELSTDYNLLPFFQKCEICPLTIHVDYVARRVDFVALQRGNYAELLNLISWKGIDLHLKRVEAIGVYGWTRVSETVIDEWVEDITQNQVHKLFRGATPIRSLFAVGSGAAKLVSVPAEHYRKDRHLLKGVRKGVFAFLRIISLEALSCGVHLASGAHGILVHTESALGSLPPSFPRASGECSEIHGKCNQPGDACQGLVQACESLTRGLERTAASLISNPIKSYNRGDGAGKAIATAFRATPAAVIAPVSAAAGAVHRVLLGVRNG</sequence>
<dbReference type="InterPro" id="IPR026849">
    <property type="entry name" value="ATG2"/>
</dbReference>
<evidence type="ECO:0000256" key="11">
    <source>
        <dbReference type="ARBA" id="ARBA00024615"/>
    </source>
</evidence>
<evidence type="ECO:0000313" key="13">
    <source>
        <dbReference type="EMBL" id="KAH9314281.1"/>
    </source>
</evidence>
<dbReference type="EMBL" id="JAHRHJ020000005">
    <property type="protein sequence ID" value="KAH9314281.1"/>
    <property type="molecule type" value="Genomic_DNA"/>
</dbReference>
<feature type="region of interest" description="Disordered" evidence="12">
    <location>
        <begin position="993"/>
        <end position="1014"/>
    </location>
</feature>
<evidence type="ECO:0000313" key="14">
    <source>
        <dbReference type="Proteomes" id="UP000824469"/>
    </source>
</evidence>
<dbReference type="GO" id="GO:0000045">
    <property type="term" value="P:autophagosome assembly"/>
    <property type="evidence" value="ECO:0007669"/>
    <property type="project" value="TreeGrafter"/>
</dbReference>
<comment type="similarity">
    <text evidence="3">Belongs to the ATG2 family.</text>
</comment>
<feature type="region of interest" description="Disordered" evidence="12">
    <location>
        <begin position="111"/>
        <end position="131"/>
    </location>
</feature>
<comment type="caution">
    <text evidence="13">The sequence shown here is derived from an EMBL/GenBank/DDBJ whole genome shotgun (WGS) entry which is preliminary data.</text>
</comment>
<dbReference type="GO" id="GO:0061723">
    <property type="term" value="P:glycophagy"/>
    <property type="evidence" value="ECO:0007669"/>
    <property type="project" value="TreeGrafter"/>
</dbReference>
<evidence type="ECO:0000256" key="1">
    <source>
        <dbReference type="ARBA" id="ARBA00004406"/>
    </source>
</evidence>
<dbReference type="GO" id="GO:0061709">
    <property type="term" value="P:reticulophagy"/>
    <property type="evidence" value="ECO:0007669"/>
    <property type="project" value="TreeGrafter"/>
</dbReference>
<dbReference type="GO" id="GO:0032266">
    <property type="term" value="F:phosphatidylinositol-3-phosphate binding"/>
    <property type="evidence" value="ECO:0007669"/>
    <property type="project" value="TreeGrafter"/>
</dbReference>
<dbReference type="PANTHER" id="PTHR13190">
    <property type="entry name" value="AUTOPHAGY-RELATED 2, ISOFORM A"/>
    <property type="match status" value="1"/>
</dbReference>